<name>A0AAE0NAP5_9PEZI</name>
<evidence type="ECO:0000313" key="3">
    <source>
        <dbReference type="EMBL" id="KAK3375629.1"/>
    </source>
</evidence>
<dbReference type="PANTHER" id="PTHR43736:SF1">
    <property type="entry name" value="DIHYDRONEOPTERIN TRIPHOSPHATE DIPHOSPHATASE"/>
    <property type="match status" value="1"/>
</dbReference>
<evidence type="ECO:0000313" key="4">
    <source>
        <dbReference type="Proteomes" id="UP001287356"/>
    </source>
</evidence>
<dbReference type="SUPFAM" id="SSF55811">
    <property type="entry name" value="Nudix"/>
    <property type="match status" value="1"/>
</dbReference>
<comment type="caution">
    <text evidence="3">The sequence shown here is derived from an EMBL/GenBank/DDBJ whole genome shotgun (WGS) entry which is preliminary data.</text>
</comment>
<keyword evidence="4" id="KW-1185">Reference proteome</keyword>
<reference evidence="3" key="2">
    <citation type="submission" date="2023-06" db="EMBL/GenBank/DDBJ databases">
        <authorList>
            <consortium name="Lawrence Berkeley National Laboratory"/>
            <person name="Haridas S."/>
            <person name="Hensen N."/>
            <person name="Bonometti L."/>
            <person name="Westerberg I."/>
            <person name="Brannstrom I.O."/>
            <person name="Guillou S."/>
            <person name="Cros-Aarteil S."/>
            <person name="Calhoun S."/>
            <person name="Kuo A."/>
            <person name="Mondo S."/>
            <person name="Pangilinan J."/>
            <person name="Riley R."/>
            <person name="Labutti K."/>
            <person name="Andreopoulos B."/>
            <person name="Lipzen A."/>
            <person name="Chen C."/>
            <person name="Yanf M."/>
            <person name="Daum C."/>
            <person name="Ng V."/>
            <person name="Clum A."/>
            <person name="Steindorff A."/>
            <person name="Ohm R."/>
            <person name="Martin F."/>
            <person name="Silar P."/>
            <person name="Natvig D."/>
            <person name="Lalanne C."/>
            <person name="Gautier V."/>
            <person name="Ament-Velasquez S.L."/>
            <person name="Kruys A."/>
            <person name="Hutchinson M.I."/>
            <person name="Powell A.J."/>
            <person name="Barry K."/>
            <person name="Miller A.N."/>
            <person name="Grigoriev I.V."/>
            <person name="Debuchy R."/>
            <person name="Gladieux P."/>
            <person name="Thoren M.H."/>
            <person name="Johannesson H."/>
        </authorList>
    </citation>
    <scope>NUCLEOTIDE SEQUENCE</scope>
    <source>
        <strain evidence="3">CBS 958.72</strain>
    </source>
</reference>
<feature type="domain" description="Nudix hydrolase" evidence="2">
    <location>
        <begin position="28"/>
        <end position="159"/>
    </location>
</feature>
<accession>A0AAE0NAP5</accession>
<dbReference type="Proteomes" id="UP001287356">
    <property type="component" value="Unassembled WGS sequence"/>
</dbReference>
<dbReference type="InterPro" id="IPR015797">
    <property type="entry name" value="NUDIX_hydrolase-like_dom_sf"/>
</dbReference>
<protein>
    <recommendedName>
        <fullName evidence="2">Nudix hydrolase domain-containing protein</fullName>
    </recommendedName>
</protein>
<organism evidence="3 4">
    <name type="scientific">Lasiosphaeria ovina</name>
    <dbReference type="NCBI Taxonomy" id="92902"/>
    <lineage>
        <taxon>Eukaryota</taxon>
        <taxon>Fungi</taxon>
        <taxon>Dikarya</taxon>
        <taxon>Ascomycota</taxon>
        <taxon>Pezizomycotina</taxon>
        <taxon>Sordariomycetes</taxon>
        <taxon>Sordariomycetidae</taxon>
        <taxon>Sordariales</taxon>
        <taxon>Lasiosphaeriaceae</taxon>
        <taxon>Lasiosphaeria</taxon>
    </lineage>
</organism>
<dbReference type="PROSITE" id="PS51462">
    <property type="entry name" value="NUDIX"/>
    <property type="match status" value="1"/>
</dbReference>
<dbReference type="PROSITE" id="PS00893">
    <property type="entry name" value="NUDIX_BOX"/>
    <property type="match status" value="1"/>
</dbReference>
<reference evidence="3" key="1">
    <citation type="journal article" date="2023" name="Mol. Phylogenet. Evol.">
        <title>Genome-scale phylogeny and comparative genomics of the fungal order Sordariales.</title>
        <authorList>
            <person name="Hensen N."/>
            <person name="Bonometti L."/>
            <person name="Westerberg I."/>
            <person name="Brannstrom I.O."/>
            <person name="Guillou S."/>
            <person name="Cros-Aarteil S."/>
            <person name="Calhoun S."/>
            <person name="Haridas S."/>
            <person name="Kuo A."/>
            <person name="Mondo S."/>
            <person name="Pangilinan J."/>
            <person name="Riley R."/>
            <person name="LaButti K."/>
            <person name="Andreopoulos B."/>
            <person name="Lipzen A."/>
            <person name="Chen C."/>
            <person name="Yan M."/>
            <person name="Daum C."/>
            <person name="Ng V."/>
            <person name="Clum A."/>
            <person name="Steindorff A."/>
            <person name="Ohm R.A."/>
            <person name="Martin F."/>
            <person name="Silar P."/>
            <person name="Natvig D.O."/>
            <person name="Lalanne C."/>
            <person name="Gautier V."/>
            <person name="Ament-Velasquez S.L."/>
            <person name="Kruys A."/>
            <person name="Hutchinson M.I."/>
            <person name="Powell A.J."/>
            <person name="Barry K."/>
            <person name="Miller A.N."/>
            <person name="Grigoriev I.V."/>
            <person name="Debuchy R."/>
            <person name="Gladieux P."/>
            <person name="Hiltunen Thoren M."/>
            <person name="Johannesson H."/>
        </authorList>
    </citation>
    <scope>NUCLEOTIDE SEQUENCE</scope>
    <source>
        <strain evidence="3">CBS 958.72</strain>
    </source>
</reference>
<evidence type="ECO:0000259" key="2">
    <source>
        <dbReference type="PROSITE" id="PS51462"/>
    </source>
</evidence>
<dbReference type="InterPro" id="IPR000086">
    <property type="entry name" value="NUDIX_hydrolase_dom"/>
</dbReference>
<dbReference type="PANTHER" id="PTHR43736">
    <property type="entry name" value="ADP-RIBOSE PYROPHOSPHATASE"/>
    <property type="match status" value="1"/>
</dbReference>
<sequence length="207" mass="23265">MARNATPPPKMAAPSKVIDTKQPHVMYVERSAVRVVAFNSAGEVAVVYAARDNYYKLPGGGTDPDEEHETAVHREMKEEMGGLIKLREAGCIAITEEYRNDLRQMSYCYCADLVDDSGAPALTKDEVQDELAHSWMAVDEAKRAMAAAEPTTELGRFIKERDLFLLDAATKDVGKWWSIINWVLGCGLEPETLSRHHNNRFSYWNPF</sequence>
<dbReference type="Gene3D" id="3.90.79.10">
    <property type="entry name" value="Nucleoside Triphosphate Pyrophosphohydrolase"/>
    <property type="match status" value="1"/>
</dbReference>
<keyword evidence="1" id="KW-0378">Hydrolase</keyword>
<evidence type="ECO:0000256" key="1">
    <source>
        <dbReference type="ARBA" id="ARBA00022801"/>
    </source>
</evidence>
<dbReference type="EMBL" id="JAULSN010000003">
    <property type="protein sequence ID" value="KAK3375629.1"/>
    <property type="molecule type" value="Genomic_DNA"/>
</dbReference>
<proteinExistence type="predicted"/>
<dbReference type="InterPro" id="IPR020084">
    <property type="entry name" value="NUDIX_hydrolase_CS"/>
</dbReference>
<dbReference type="AlphaFoldDB" id="A0AAE0NAP5"/>
<dbReference type="Pfam" id="PF00293">
    <property type="entry name" value="NUDIX"/>
    <property type="match status" value="1"/>
</dbReference>
<dbReference type="GO" id="GO:0016787">
    <property type="term" value="F:hydrolase activity"/>
    <property type="evidence" value="ECO:0007669"/>
    <property type="project" value="UniProtKB-KW"/>
</dbReference>
<gene>
    <name evidence="3" type="ORF">B0T24DRAFT_616696</name>
</gene>